<evidence type="ECO:0000313" key="1">
    <source>
        <dbReference type="EMBL" id="CAD6206884.1"/>
    </source>
</evidence>
<organism evidence="1 2">
    <name type="scientific">Miscanthus lutarioriparius</name>
    <dbReference type="NCBI Taxonomy" id="422564"/>
    <lineage>
        <taxon>Eukaryota</taxon>
        <taxon>Viridiplantae</taxon>
        <taxon>Streptophyta</taxon>
        <taxon>Embryophyta</taxon>
        <taxon>Tracheophyta</taxon>
        <taxon>Spermatophyta</taxon>
        <taxon>Magnoliopsida</taxon>
        <taxon>Liliopsida</taxon>
        <taxon>Poales</taxon>
        <taxon>Poaceae</taxon>
        <taxon>PACMAD clade</taxon>
        <taxon>Panicoideae</taxon>
        <taxon>Andropogonodae</taxon>
        <taxon>Andropogoneae</taxon>
        <taxon>Saccharinae</taxon>
        <taxon>Miscanthus</taxon>
    </lineage>
</organism>
<dbReference type="EMBL" id="CAJGYO010000001">
    <property type="protein sequence ID" value="CAD6206884.1"/>
    <property type="molecule type" value="Genomic_DNA"/>
</dbReference>
<sequence length="85" mass="9749">MAFDVAHTLRSGRRVLVLNTNKSGPLRFRKGLKPVYDVSWKIPACVKVALEHYNRLNEMIPKQHLFVVDVEFAQVESSILLLEDT</sequence>
<proteinExistence type="predicted"/>
<comment type="caution">
    <text evidence="1">The sequence shown here is derived from an EMBL/GenBank/DDBJ whole genome shotgun (WGS) entry which is preliminary data.</text>
</comment>
<dbReference type="AlphaFoldDB" id="A0A811MGS8"/>
<keyword evidence="2" id="KW-1185">Reference proteome</keyword>
<name>A0A811MGS8_9POAL</name>
<accession>A0A811MGS8</accession>
<dbReference type="OrthoDB" id="688093at2759"/>
<protein>
    <submittedName>
        <fullName evidence="1">Uncharacterized protein</fullName>
    </submittedName>
</protein>
<gene>
    <name evidence="1" type="ORF">NCGR_LOCUS4511</name>
</gene>
<dbReference type="Proteomes" id="UP000604825">
    <property type="component" value="Unassembled WGS sequence"/>
</dbReference>
<evidence type="ECO:0000313" key="2">
    <source>
        <dbReference type="Proteomes" id="UP000604825"/>
    </source>
</evidence>
<reference evidence="1" key="1">
    <citation type="submission" date="2020-10" db="EMBL/GenBank/DDBJ databases">
        <authorList>
            <person name="Han B."/>
            <person name="Lu T."/>
            <person name="Zhao Q."/>
            <person name="Huang X."/>
            <person name="Zhao Y."/>
        </authorList>
    </citation>
    <scope>NUCLEOTIDE SEQUENCE</scope>
</reference>